<keyword evidence="1" id="KW-0472">Membrane</keyword>
<gene>
    <name evidence="2" type="ORF">NEZAVI_LOCUS11096</name>
</gene>
<keyword evidence="3" id="KW-1185">Reference proteome</keyword>
<keyword evidence="1" id="KW-0812">Transmembrane</keyword>
<accession>A0A9P0HHQ8</accession>
<organism evidence="2 3">
    <name type="scientific">Nezara viridula</name>
    <name type="common">Southern green stink bug</name>
    <name type="synonym">Cimex viridulus</name>
    <dbReference type="NCBI Taxonomy" id="85310"/>
    <lineage>
        <taxon>Eukaryota</taxon>
        <taxon>Metazoa</taxon>
        <taxon>Ecdysozoa</taxon>
        <taxon>Arthropoda</taxon>
        <taxon>Hexapoda</taxon>
        <taxon>Insecta</taxon>
        <taxon>Pterygota</taxon>
        <taxon>Neoptera</taxon>
        <taxon>Paraneoptera</taxon>
        <taxon>Hemiptera</taxon>
        <taxon>Heteroptera</taxon>
        <taxon>Panheteroptera</taxon>
        <taxon>Pentatomomorpha</taxon>
        <taxon>Pentatomoidea</taxon>
        <taxon>Pentatomidae</taxon>
        <taxon>Pentatominae</taxon>
        <taxon>Nezara</taxon>
    </lineage>
</organism>
<keyword evidence="1" id="KW-1133">Transmembrane helix</keyword>
<evidence type="ECO:0000256" key="1">
    <source>
        <dbReference type="SAM" id="Phobius"/>
    </source>
</evidence>
<feature type="transmembrane region" description="Helical" evidence="1">
    <location>
        <begin position="27"/>
        <end position="45"/>
    </location>
</feature>
<dbReference type="EMBL" id="OV725081">
    <property type="protein sequence ID" value="CAH1402228.1"/>
    <property type="molecule type" value="Genomic_DNA"/>
</dbReference>
<dbReference type="Proteomes" id="UP001152798">
    <property type="component" value="Chromosome 5"/>
</dbReference>
<protein>
    <submittedName>
        <fullName evidence="2">Uncharacterized protein</fullName>
    </submittedName>
</protein>
<sequence length="105" mass="11790">MKTATLYINKRIDSANHRDSSRTQEMVSYKILLIVFVALFVVAFADEEARDKRGFFNGGYGRYGGYGGYGYPYGYHSLGYSGLGYPVLGYGYGLGNPFLHQIFPF</sequence>
<reference evidence="2" key="1">
    <citation type="submission" date="2022-01" db="EMBL/GenBank/DDBJ databases">
        <authorList>
            <person name="King R."/>
        </authorList>
    </citation>
    <scope>NUCLEOTIDE SEQUENCE</scope>
</reference>
<evidence type="ECO:0000313" key="3">
    <source>
        <dbReference type="Proteomes" id="UP001152798"/>
    </source>
</evidence>
<dbReference type="AlphaFoldDB" id="A0A9P0HHQ8"/>
<evidence type="ECO:0000313" key="2">
    <source>
        <dbReference type="EMBL" id="CAH1402228.1"/>
    </source>
</evidence>
<name>A0A9P0HHQ8_NEZVI</name>
<proteinExistence type="predicted"/>